<dbReference type="RefSeq" id="WP_110380884.1">
    <property type="nucleotide sequence ID" value="NZ_CP029288.2"/>
</dbReference>
<evidence type="ECO:0000313" key="2">
    <source>
        <dbReference type="Proteomes" id="UP000248410"/>
    </source>
</evidence>
<dbReference type="KEGG" id="asul:DFR86_10910"/>
<dbReference type="Proteomes" id="UP000248410">
    <property type="component" value="Chromosome"/>
</dbReference>
<protein>
    <submittedName>
        <fullName evidence="1">Uncharacterized protein</fullName>
    </submittedName>
</protein>
<reference evidence="1 2" key="1">
    <citation type="submission" date="2018-05" db="EMBL/GenBank/DDBJ databases">
        <title>Complete Genome Sequences of Extremely Thermoacidophilic, Metal-Mobilizing Type-Strain Members of the Archaeal Family Sulfolobaceae: Acidianus brierleyi DSM-1651T, Acidianus sulfidivorans DSM-18786T, Metallosphaera hakonensis DSM-7519T, and Metallosphaera prunae DSM-10039T.</title>
        <authorList>
            <person name="Counts J.A."/>
            <person name="Kelly R.M."/>
        </authorList>
    </citation>
    <scope>NUCLEOTIDE SEQUENCE [LARGE SCALE GENOMIC DNA]</scope>
    <source>
        <strain evidence="1 2">JP7</strain>
    </source>
</reference>
<proteinExistence type="predicted"/>
<dbReference type="AlphaFoldDB" id="A0A2U9IPU7"/>
<name>A0A2U9IPU7_9CREN</name>
<organism evidence="1 2">
    <name type="scientific">Acidianus sulfidivorans JP7</name>
    <dbReference type="NCBI Taxonomy" id="619593"/>
    <lineage>
        <taxon>Archaea</taxon>
        <taxon>Thermoproteota</taxon>
        <taxon>Thermoprotei</taxon>
        <taxon>Sulfolobales</taxon>
        <taxon>Sulfolobaceae</taxon>
        <taxon>Acidianus</taxon>
    </lineage>
</organism>
<sequence>MYSKTILKRVKEFHEDLLGKKDGKLSFYYTYHSLQYESYLKSGRPFEQVLLTIFSPIEIPKNEIKAKFGNFYIDEKNSRKVYVYKDLVIEDKLAAEDINEIKGDTEGYTEFLMISKILSYPPSGKIYLLKSDVDKVLEQVKDYFVKMHGDDGKRIYYSLYHYAEAESIKEKEKGLKELLKKNIVKNLQLRGVQVPGKLGVFYIDEEHKEIGYEFNKLKFVVQYEIEMEDFKKMENYINNHRELIPNAQGDTEDWIINIFKAPFINNAKVLISVDN</sequence>
<dbReference type="EMBL" id="CP029288">
    <property type="protein sequence ID" value="AWR97994.1"/>
    <property type="molecule type" value="Genomic_DNA"/>
</dbReference>
<gene>
    <name evidence="1" type="ORF">DFR86_10910</name>
</gene>
<keyword evidence="2" id="KW-1185">Reference proteome</keyword>
<accession>A0A2U9IPU7</accession>
<dbReference type="OrthoDB" id="42814at2157"/>
<evidence type="ECO:0000313" key="1">
    <source>
        <dbReference type="EMBL" id="AWR97994.1"/>
    </source>
</evidence>
<dbReference type="GeneID" id="36838485"/>